<evidence type="ECO:0000313" key="2">
    <source>
        <dbReference type="EMBL" id="ONM47836.1"/>
    </source>
</evidence>
<dbReference type="InterPro" id="IPR007630">
    <property type="entry name" value="RNA_pol_sigma70_r4"/>
</dbReference>
<proteinExistence type="predicted"/>
<organism evidence="2 3">
    <name type="scientific">Nocardia donostiensis</name>
    <dbReference type="NCBI Taxonomy" id="1538463"/>
    <lineage>
        <taxon>Bacteria</taxon>
        <taxon>Bacillati</taxon>
        <taxon>Actinomycetota</taxon>
        <taxon>Actinomycetes</taxon>
        <taxon>Mycobacteriales</taxon>
        <taxon>Nocardiaceae</taxon>
        <taxon>Nocardia</taxon>
    </lineage>
</organism>
<accession>A0A1V2TE98</accession>
<dbReference type="EMBL" id="MUMY01000013">
    <property type="protein sequence ID" value="ONM47836.1"/>
    <property type="molecule type" value="Genomic_DNA"/>
</dbReference>
<keyword evidence="3" id="KW-1185">Reference proteome</keyword>
<dbReference type="InterPro" id="IPR013324">
    <property type="entry name" value="RNA_pol_sigma_r3/r4-like"/>
</dbReference>
<evidence type="ECO:0000313" key="3">
    <source>
        <dbReference type="Proteomes" id="UP000188836"/>
    </source>
</evidence>
<comment type="caution">
    <text evidence="2">The sequence shown here is derived from an EMBL/GenBank/DDBJ whole genome shotgun (WGS) entry which is preliminary data.</text>
</comment>
<evidence type="ECO:0000259" key="1">
    <source>
        <dbReference type="Pfam" id="PF04545"/>
    </source>
</evidence>
<dbReference type="SUPFAM" id="SSF88659">
    <property type="entry name" value="Sigma3 and sigma4 domains of RNA polymerase sigma factors"/>
    <property type="match status" value="1"/>
</dbReference>
<dbReference type="Gene3D" id="1.10.10.10">
    <property type="entry name" value="Winged helix-like DNA-binding domain superfamily/Winged helix DNA-binding domain"/>
    <property type="match status" value="1"/>
</dbReference>
<feature type="domain" description="RNA polymerase sigma-70 region 4" evidence="1">
    <location>
        <begin position="28"/>
        <end position="70"/>
    </location>
</feature>
<dbReference type="GO" id="GO:0003700">
    <property type="term" value="F:DNA-binding transcription factor activity"/>
    <property type="evidence" value="ECO:0007669"/>
    <property type="project" value="InterPro"/>
</dbReference>
<protein>
    <recommendedName>
        <fullName evidence="1">RNA polymerase sigma-70 region 4 domain-containing protein</fullName>
    </recommendedName>
</protein>
<dbReference type="Pfam" id="PF04545">
    <property type="entry name" value="Sigma70_r4"/>
    <property type="match status" value="1"/>
</dbReference>
<dbReference type="Proteomes" id="UP000188836">
    <property type="component" value="Unassembled WGS sequence"/>
</dbReference>
<dbReference type="InterPro" id="IPR036388">
    <property type="entry name" value="WH-like_DNA-bd_sf"/>
</dbReference>
<sequence length="386" mass="43059">MRDDVSFELEDCNERLAQLVAEYADERPRGAAILRLRLGIDGERPETLTRIGARYDISRDRARQLHTKAAGELIRHATRTGRLPVPEYAHRYPVTARDSQLMRSLLTETYATDTDIAANDLAYLKLRLAGHAAADAKRVAGFVTQRIAAWRRKTNHRMTRLHDLPSAPGDADTSWLAQIDWPGGADRPAPLPTGSARALDLDDDGRGRFYLDKLGREVGFDSGLEARLLRILNSSARVRTFQDNPDSVLYRIGDDERVHFPTVAAELTDGRIVLIDVQPLGHVAFHPNRAKAEAARAYAHDNGWGWLVWTGSRLGVAGLRDRRVGSAAADTLRAQLDLGPVRWPLLQQLRAETGLDVLDFAALVLDNAWRWDRGPFRLSAPPSPQR</sequence>
<dbReference type="GO" id="GO:0006352">
    <property type="term" value="P:DNA-templated transcription initiation"/>
    <property type="evidence" value="ECO:0007669"/>
    <property type="project" value="InterPro"/>
</dbReference>
<dbReference type="STRING" id="1538463.B0T36_18055"/>
<reference evidence="2 3" key="1">
    <citation type="journal article" date="2016" name="Antonie Van Leeuwenhoek">
        <title>Nocardia donostiensis sp. nov., isolated from human respiratory specimens.</title>
        <authorList>
            <person name="Ercibengoa M."/>
            <person name="Bell M."/>
            <person name="Marimon J.M."/>
            <person name="Humrighouse B."/>
            <person name="Klenk H.P."/>
            <person name="Potter G."/>
            <person name="Perez-Trallero E."/>
        </authorList>
    </citation>
    <scope>NUCLEOTIDE SEQUENCE [LARGE SCALE GENOMIC DNA]</scope>
    <source>
        <strain evidence="2 3">X1655</strain>
    </source>
</reference>
<name>A0A1V2TE98_9NOCA</name>
<dbReference type="AlphaFoldDB" id="A0A1V2TE98"/>
<gene>
    <name evidence="2" type="ORF">B0T46_15720</name>
</gene>